<sequence>MIDNFEFSDTKQIRKTLLISSFAGISFKMLVKNSTGNIEFLGFKIPVEDASIIPQLVGYLIIFEIIALLIRYSDEFSKEKYAKFLKFIKERNMTEINIQYSSDKFVPDKLKPNYTLNTVIKKSVFFLDVIFPILLGLFAILKIFFQI</sequence>
<evidence type="ECO:0008006" key="4">
    <source>
        <dbReference type="Google" id="ProtNLM"/>
    </source>
</evidence>
<keyword evidence="1" id="KW-1133">Transmembrane helix</keyword>
<dbReference type="EMBL" id="CP124855">
    <property type="protein sequence ID" value="WHF52409.1"/>
    <property type="molecule type" value="Genomic_DNA"/>
</dbReference>
<evidence type="ECO:0000256" key="1">
    <source>
        <dbReference type="SAM" id="Phobius"/>
    </source>
</evidence>
<proteinExistence type="predicted"/>
<dbReference type="Proteomes" id="UP001241656">
    <property type="component" value="Chromosome"/>
</dbReference>
<keyword evidence="1" id="KW-0812">Transmembrane</keyword>
<evidence type="ECO:0000313" key="2">
    <source>
        <dbReference type="EMBL" id="WHF52409.1"/>
    </source>
</evidence>
<protein>
    <recommendedName>
        <fullName evidence="4">DUF3899 domain-containing protein</fullName>
    </recommendedName>
</protein>
<accession>A0ABY8RFW3</accession>
<keyword evidence="1" id="KW-0472">Membrane</keyword>
<evidence type="ECO:0000313" key="3">
    <source>
        <dbReference type="Proteomes" id="UP001241656"/>
    </source>
</evidence>
<feature type="transmembrane region" description="Helical" evidence="1">
    <location>
        <begin position="124"/>
        <end position="145"/>
    </location>
</feature>
<dbReference type="RefSeq" id="WP_282905704.1">
    <property type="nucleotide sequence ID" value="NZ_CP124855.1"/>
</dbReference>
<feature type="transmembrane region" description="Helical" evidence="1">
    <location>
        <begin position="51"/>
        <end position="70"/>
    </location>
</feature>
<name>A0ABY8RFW3_9FLAO</name>
<reference evidence="2 3" key="1">
    <citation type="submission" date="2023-05" db="EMBL/GenBank/DDBJ databases">
        <title>Genomic insight into Chryseobacterium sp. wdc7 isolated forest soil (Gotjawal).</title>
        <authorList>
            <person name="Park S.-J."/>
        </authorList>
    </citation>
    <scope>NUCLEOTIDE SEQUENCE [LARGE SCALE GENOMIC DNA]</scope>
    <source>
        <strain evidence="3">wdc7</strain>
    </source>
</reference>
<organism evidence="2 3">
    <name type="scientific">Chryseobacterium gotjawalense</name>
    <dbReference type="NCBI Taxonomy" id="3042315"/>
    <lineage>
        <taxon>Bacteria</taxon>
        <taxon>Pseudomonadati</taxon>
        <taxon>Bacteroidota</taxon>
        <taxon>Flavobacteriia</taxon>
        <taxon>Flavobacteriales</taxon>
        <taxon>Weeksellaceae</taxon>
        <taxon>Chryseobacterium group</taxon>
        <taxon>Chryseobacterium</taxon>
    </lineage>
</organism>
<keyword evidence="3" id="KW-1185">Reference proteome</keyword>
<gene>
    <name evidence="2" type="ORF">QGN23_03795</name>
</gene>